<protein>
    <recommendedName>
        <fullName evidence="1">6-phosphogluconate dehydrogenase NADP-binding domain-containing protein</fullName>
    </recommendedName>
</protein>
<dbReference type="EMBL" id="BART01020800">
    <property type="protein sequence ID" value="GAG92465.1"/>
    <property type="molecule type" value="Genomic_DNA"/>
</dbReference>
<dbReference type="GO" id="GO:0050661">
    <property type="term" value="F:NADP binding"/>
    <property type="evidence" value="ECO:0007669"/>
    <property type="project" value="InterPro"/>
</dbReference>
<dbReference type="AlphaFoldDB" id="X1BBT8"/>
<dbReference type="Pfam" id="PF03446">
    <property type="entry name" value="NAD_binding_2"/>
    <property type="match status" value="1"/>
</dbReference>
<evidence type="ECO:0000259" key="1">
    <source>
        <dbReference type="Pfam" id="PF03446"/>
    </source>
</evidence>
<reference evidence="2" key="1">
    <citation type="journal article" date="2014" name="Front. Microbiol.">
        <title>High frequency of phylogenetically diverse reductive dehalogenase-homologous genes in deep subseafloor sedimentary metagenomes.</title>
        <authorList>
            <person name="Kawai M."/>
            <person name="Futagami T."/>
            <person name="Toyoda A."/>
            <person name="Takaki Y."/>
            <person name="Nishi S."/>
            <person name="Hori S."/>
            <person name="Arai W."/>
            <person name="Tsubouchi T."/>
            <person name="Morono Y."/>
            <person name="Uchiyama I."/>
            <person name="Ito T."/>
            <person name="Fujiyama A."/>
            <person name="Inagaki F."/>
            <person name="Takami H."/>
        </authorList>
    </citation>
    <scope>NUCLEOTIDE SEQUENCE</scope>
    <source>
        <strain evidence="2">Expedition CK06-06</strain>
    </source>
</reference>
<evidence type="ECO:0000313" key="2">
    <source>
        <dbReference type="EMBL" id="GAG92465.1"/>
    </source>
</evidence>
<name>X1BBT8_9ZZZZ</name>
<feature type="non-terminal residue" evidence="2">
    <location>
        <position position="178"/>
    </location>
</feature>
<feature type="domain" description="6-phosphogluconate dehydrogenase NADP-binding" evidence="1">
    <location>
        <begin position="5"/>
        <end position="164"/>
    </location>
</feature>
<gene>
    <name evidence="2" type="ORF">S01H4_38547</name>
</gene>
<comment type="caution">
    <text evidence="2">The sequence shown here is derived from an EMBL/GenBank/DDBJ whole genome shotgun (WGS) entry which is preliminary data.</text>
</comment>
<dbReference type="Gene3D" id="3.40.50.720">
    <property type="entry name" value="NAD(P)-binding Rossmann-like Domain"/>
    <property type="match status" value="1"/>
</dbReference>
<dbReference type="InterPro" id="IPR006115">
    <property type="entry name" value="6PGDH_NADP-bd"/>
</dbReference>
<dbReference type="SUPFAM" id="SSF51735">
    <property type="entry name" value="NAD(P)-binding Rossmann-fold domains"/>
    <property type="match status" value="1"/>
</dbReference>
<organism evidence="2">
    <name type="scientific">marine sediment metagenome</name>
    <dbReference type="NCBI Taxonomy" id="412755"/>
    <lineage>
        <taxon>unclassified sequences</taxon>
        <taxon>metagenomes</taxon>
        <taxon>ecological metagenomes</taxon>
    </lineage>
</organism>
<proteinExistence type="predicted"/>
<dbReference type="PANTHER" id="PTHR43060">
    <property type="entry name" value="3-HYDROXYISOBUTYRATE DEHYDROGENASE-LIKE 1, MITOCHONDRIAL-RELATED"/>
    <property type="match status" value="1"/>
</dbReference>
<sequence>MAGERIGFIGTGIMGKPMVRNLLKAGYGVTVHNRTKSRAQELLSEGATWADSPAEVTNNSDVVITCVPDTPDVKQVLLGENGVIEAARDGLICVDMSTISPAETKQMGAKLATKGVTLVDAPISGGEIGAIEGKLSIMMGGPKDAVEKVRPIMEVMGRAVTHCGPLGSGQMTKLANQV</sequence>
<dbReference type="PANTHER" id="PTHR43060:SF15">
    <property type="entry name" value="3-HYDROXYISOBUTYRATE DEHYDROGENASE-LIKE 1, MITOCHONDRIAL-RELATED"/>
    <property type="match status" value="1"/>
</dbReference>
<dbReference type="InterPro" id="IPR036291">
    <property type="entry name" value="NAD(P)-bd_dom_sf"/>
</dbReference>
<accession>X1BBT8</accession>